<protein>
    <submittedName>
        <fullName evidence="2">Uncharacterized protein</fullName>
    </submittedName>
</protein>
<name>A0A381SET0_9ZZZZ</name>
<feature type="transmembrane region" description="Helical" evidence="1">
    <location>
        <begin position="5"/>
        <end position="29"/>
    </location>
</feature>
<keyword evidence="1" id="KW-0812">Transmembrane</keyword>
<reference evidence="2" key="1">
    <citation type="submission" date="2018-05" db="EMBL/GenBank/DDBJ databases">
        <authorList>
            <person name="Lanie J.A."/>
            <person name="Ng W.-L."/>
            <person name="Kazmierczak K.M."/>
            <person name="Andrzejewski T.M."/>
            <person name="Davidsen T.M."/>
            <person name="Wayne K.J."/>
            <person name="Tettelin H."/>
            <person name="Glass J.I."/>
            <person name="Rusch D."/>
            <person name="Podicherti R."/>
            <person name="Tsui H.-C.T."/>
            <person name="Winkler M.E."/>
        </authorList>
    </citation>
    <scope>NUCLEOTIDE SEQUENCE</scope>
</reference>
<keyword evidence="1" id="KW-0472">Membrane</keyword>
<accession>A0A381SET0</accession>
<evidence type="ECO:0000256" key="1">
    <source>
        <dbReference type="SAM" id="Phobius"/>
    </source>
</evidence>
<evidence type="ECO:0000313" key="2">
    <source>
        <dbReference type="EMBL" id="SVA01821.1"/>
    </source>
</evidence>
<feature type="transmembrane region" description="Helical" evidence="1">
    <location>
        <begin position="41"/>
        <end position="59"/>
    </location>
</feature>
<gene>
    <name evidence="2" type="ORF">METZ01_LOCUS54675</name>
</gene>
<sequence length="65" mass="7410">MSDKVLIITILSLLGIGFIAVLFIAIPWFTNYLLPNWKDTLVDSGIVMVAIVLFVYGFYMNTRMH</sequence>
<keyword evidence="1" id="KW-1133">Transmembrane helix</keyword>
<proteinExistence type="predicted"/>
<organism evidence="2">
    <name type="scientific">marine metagenome</name>
    <dbReference type="NCBI Taxonomy" id="408172"/>
    <lineage>
        <taxon>unclassified sequences</taxon>
        <taxon>metagenomes</taxon>
        <taxon>ecological metagenomes</taxon>
    </lineage>
</organism>
<dbReference type="AlphaFoldDB" id="A0A381SET0"/>
<dbReference type="EMBL" id="UINC01002942">
    <property type="protein sequence ID" value="SVA01821.1"/>
    <property type="molecule type" value="Genomic_DNA"/>
</dbReference>